<dbReference type="Proteomes" id="UP001595821">
    <property type="component" value="Unassembled WGS sequence"/>
</dbReference>
<accession>A0ABD5P5E6</accession>
<gene>
    <name evidence="1" type="ORF">ACFOZ7_21735</name>
</gene>
<dbReference type="RefSeq" id="WP_246973506.1">
    <property type="nucleotide sequence ID" value="NZ_CP095397.1"/>
</dbReference>
<evidence type="ECO:0000313" key="2">
    <source>
        <dbReference type="Proteomes" id="UP001595821"/>
    </source>
</evidence>
<protein>
    <submittedName>
        <fullName evidence="1">Uncharacterized protein</fullName>
    </submittedName>
</protein>
<dbReference type="EMBL" id="JBHSDJ010000133">
    <property type="protein sequence ID" value="MFC4249520.1"/>
    <property type="molecule type" value="Genomic_DNA"/>
</dbReference>
<organism evidence="1 2">
    <name type="scientific">Natribaculum luteum</name>
    <dbReference type="NCBI Taxonomy" id="1586232"/>
    <lineage>
        <taxon>Archaea</taxon>
        <taxon>Methanobacteriati</taxon>
        <taxon>Methanobacteriota</taxon>
        <taxon>Stenosarchaea group</taxon>
        <taxon>Halobacteria</taxon>
        <taxon>Halobacteriales</taxon>
        <taxon>Natrialbaceae</taxon>
        <taxon>Natribaculum</taxon>
    </lineage>
</organism>
<comment type="caution">
    <text evidence="1">The sequence shown here is derived from an EMBL/GenBank/DDBJ whole genome shotgun (WGS) entry which is preliminary data.</text>
</comment>
<sequence length="139" mass="16105">MKLLRHLWKRHVSGRPDQYQAYVSFPAQADRPPVGEVHDRIEELEFAFEGRLDVYARVGALAVVTDRVPAEHFDPEAFEAILERIEDAYAETHRLARLEKWRRIDGRLVKSYVVVPVKPLFPRDRTDQSEQLASPAEAE</sequence>
<dbReference type="GeneID" id="71853490"/>
<name>A0ABD5P5E6_9EURY</name>
<dbReference type="AlphaFoldDB" id="A0ABD5P5E6"/>
<evidence type="ECO:0000313" key="1">
    <source>
        <dbReference type="EMBL" id="MFC4249520.1"/>
    </source>
</evidence>
<proteinExistence type="predicted"/>
<reference evidence="1 2" key="1">
    <citation type="journal article" date="2014" name="Int. J. Syst. Evol. Microbiol.">
        <title>Complete genome sequence of Corynebacterium casei LMG S-19264T (=DSM 44701T), isolated from a smear-ripened cheese.</title>
        <authorList>
            <consortium name="US DOE Joint Genome Institute (JGI-PGF)"/>
            <person name="Walter F."/>
            <person name="Albersmeier A."/>
            <person name="Kalinowski J."/>
            <person name="Ruckert C."/>
        </authorList>
    </citation>
    <scope>NUCLEOTIDE SEQUENCE [LARGE SCALE GENOMIC DNA]</scope>
    <source>
        <strain evidence="1 2">IBRC-M 10912</strain>
    </source>
</reference>